<evidence type="ECO:0000259" key="7">
    <source>
        <dbReference type="SMART" id="SM00829"/>
    </source>
</evidence>
<dbReference type="EC" id="1.1.1.90" evidence="8"/>
<proteinExistence type="inferred from homology"/>
<evidence type="ECO:0000313" key="9">
    <source>
        <dbReference type="Proteomes" id="UP000216752"/>
    </source>
</evidence>
<evidence type="ECO:0000256" key="1">
    <source>
        <dbReference type="ARBA" id="ARBA00001947"/>
    </source>
</evidence>
<accession>A0ABZ3IKV5</accession>
<evidence type="ECO:0000256" key="3">
    <source>
        <dbReference type="ARBA" id="ARBA00022723"/>
    </source>
</evidence>
<dbReference type="SUPFAM" id="SSF51735">
    <property type="entry name" value="NAD(P)-binding Rossmann-fold domains"/>
    <property type="match status" value="1"/>
</dbReference>
<dbReference type="Pfam" id="PF08240">
    <property type="entry name" value="ADH_N"/>
    <property type="match status" value="1"/>
</dbReference>
<gene>
    <name evidence="8" type="primary">xylB_3</name>
    <name evidence="8" type="ORF">SPSIL_024670</name>
</gene>
<evidence type="ECO:0000256" key="4">
    <source>
        <dbReference type="ARBA" id="ARBA00022833"/>
    </source>
</evidence>
<dbReference type="InterPro" id="IPR011032">
    <property type="entry name" value="GroES-like_sf"/>
</dbReference>
<dbReference type="Gene3D" id="3.40.50.720">
    <property type="entry name" value="NAD(P)-binding Rossmann-like Domain"/>
    <property type="match status" value="1"/>
</dbReference>
<evidence type="ECO:0000313" key="8">
    <source>
        <dbReference type="EMBL" id="XFO66317.1"/>
    </source>
</evidence>
<dbReference type="InterPro" id="IPR002328">
    <property type="entry name" value="ADH_Zn_CS"/>
</dbReference>
<dbReference type="InterPro" id="IPR013149">
    <property type="entry name" value="ADH-like_C"/>
</dbReference>
<dbReference type="RefSeq" id="WP_094602998.1">
    <property type="nucleotide sequence ID" value="NZ_CP155573.1"/>
</dbReference>
<evidence type="ECO:0000256" key="5">
    <source>
        <dbReference type="ARBA" id="ARBA00023002"/>
    </source>
</evidence>
<dbReference type="InterPro" id="IPR020843">
    <property type="entry name" value="ER"/>
</dbReference>
<dbReference type="CDD" id="cd08278">
    <property type="entry name" value="benzyl_alcohol_DH"/>
    <property type="match status" value="1"/>
</dbReference>
<dbReference type="Pfam" id="PF00107">
    <property type="entry name" value="ADH_zinc_N"/>
    <property type="match status" value="1"/>
</dbReference>
<dbReference type="PROSITE" id="PS00059">
    <property type="entry name" value="ADH_ZINC"/>
    <property type="match status" value="1"/>
</dbReference>
<dbReference type="Proteomes" id="UP000216752">
    <property type="component" value="Chromosome"/>
</dbReference>
<keyword evidence="5 8" id="KW-0560">Oxidoreductase</keyword>
<name>A0ABZ3IKV5_9FIRM</name>
<feature type="domain" description="Enoyl reductase (ER)" evidence="7">
    <location>
        <begin position="12"/>
        <end position="361"/>
    </location>
</feature>
<dbReference type="InterPro" id="IPR036291">
    <property type="entry name" value="NAD(P)-bd_dom_sf"/>
</dbReference>
<dbReference type="PANTHER" id="PTHR43350">
    <property type="entry name" value="NAD-DEPENDENT ALCOHOL DEHYDROGENASE"/>
    <property type="match status" value="1"/>
</dbReference>
<comment type="similarity">
    <text evidence="2 6">Belongs to the zinc-containing alcohol dehydrogenase family.</text>
</comment>
<comment type="cofactor">
    <cofactor evidence="1 6">
        <name>Zn(2+)</name>
        <dbReference type="ChEBI" id="CHEBI:29105"/>
    </cofactor>
</comment>
<dbReference type="SMART" id="SM00829">
    <property type="entry name" value="PKS_ER"/>
    <property type="match status" value="1"/>
</dbReference>
<dbReference type="EMBL" id="CP155573">
    <property type="protein sequence ID" value="XFO66317.1"/>
    <property type="molecule type" value="Genomic_DNA"/>
</dbReference>
<keyword evidence="4 6" id="KW-0862">Zinc</keyword>
<organism evidence="8 9">
    <name type="scientific">Sporomusa silvacetica DSM 10669</name>
    <dbReference type="NCBI Taxonomy" id="1123289"/>
    <lineage>
        <taxon>Bacteria</taxon>
        <taxon>Bacillati</taxon>
        <taxon>Bacillota</taxon>
        <taxon>Negativicutes</taxon>
        <taxon>Selenomonadales</taxon>
        <taxon>Sporomusaceae</taxon>
        <taxon>Sporomusa</taxon>
    </lineage>
</organism>
<dbReference type="SUPFAM" id="SSF50129">
    <property type="entry name" value="GroES-like"/>
    <property type="match status" value="1"/>
</dbReference>
<dbReference type="GO" id="GO:0018456">
    <property type="term" value="F:aryl-alcohol dehydrogenase (NAD+) activity"/>
    <property type="evidence" value="ECO:0007669"/>
    <property type="project" value="UniProtKB-EC"/>
</dbReference>
<keyword evidence="3 6" id="KW-0479">Metal-binding</keyword>
<sequence>MKVNAAVTYQKGTFTLDEVELDDVKSNEVLVKIVACGVCHTDVVARDQDYPFPLPGILGHEGSGIVEKVGENVRDLKKGDHVVLSYAVCGHCDNCLTAHPGGCEHMDDLNFQGKLEDGTTRLHKGEQPISLFFGQSSFATYAVANEKNVIKVDPDVDISILGPLGCGIATGSGTVLNALKPGVGSTIAVYGTGAVGLSALMAAKIAGCTKIIAVDVFDNRLELAKEVGATHVVNSKRSDVVEEIRKITNNKGTTYAIETTGVPEVFMNALHALGTRGTLAQVAVSRGPVTLELNMDVMWNSKTIVGVIEGDAVSKIFIPQLVEYYKAGQFPFDKLVKFYDFKDIDQAFEDSKIGVTIKPVLRMPQ</sequence>
<protein>
    <submittedName>
        <fullName evidence="8">Aryl-alcohol dehydrogenase</fullName>
        <ecNumber evidence="8">1.1.1.90</ecNumber>
    </submittedName>
</protein>
<dbReference type="Gene3D" id="3.90.180.10">
    <property type="entry name" value="Medium-chain alcohol dehydrogenases, catalytic domain"/>
    <property type="match status" value="1"/>
</dbReference>
<dbReference type="PANTHER" id="PTHR43350:SF2">
    <property type="entry name" value="GROES-LIKE ZINC-BINDING ALCOHOL DEHYDROGENASE FAMILY PROTEIN"/>
    <property type="match status" value="1"/>
</dbReference>
<dbReference type="InterPro" id="IPR013154">
    <property type="entry name" value="ADH-like_N"/>
</dbReference>
<reference evidence="8" key="1">
    <citation type="submission" date="2024-05" db="EMBL/GenBank/DDBJ databases">
        <title>Isolation and characterization of Sporomusa carbonis sp. nov., a carboxydotrophic hydrogenogen in the genus of Sporomusa isolated from a charcoal burning pile.</title>
        <authorList>
            <person name="Boeer T."/>
            <person name="Rosenbaum F."/>
            <person name="Eysell L."/>
            <person name="Mueller V."/>
            <person name="Daniel R."/>
            <person name="Poehlein A."/>
        </authorList>
    </citation>
    <scope>NUCLEOTIDE SEQUENCE [LARGE SCALE GENOMIC DNA]</scope>
    <source>
        <strain evidence="8">DSM 10669</strain>
    </source>
</reference>
<evidence type="ECO:0000256" key="6">
    <source>
        <dbReference type="RuleBase" id="RU361277"/>
    </source>
</evidence>
<keyword evidence="9" id="KW-1185">Reference proteome</keyword>
<evidence type="ECO:0000256" key="2">
    <source>
        <dbReference type="ARBA" id="ARBA00008072"/>
    </source>
</evidence>